<dbReference type="Proteomes" id="UP000887013">
    <property type="component" value="Unassembled WGS sequence"/>
</dbReference>
<accession>A0A8X6QI28</accession>
<evidence type="ECO:0000313" key="2">
    <source>
        <dbReference type="EMBL" id="GFU26434.1"/>
    </source>
</evidence>
<gene>
    <name evidence="2" type="ORF">NPIL_234891</name>
</gene>
<evidence type="ECO:0000256" key="1">
    <source>
        <dbReference type="SAM" id="MobiDB-lite"/>
    </source>
</evidence>
<proteinExistence type="predicted"/>
<keyword evidence="3" id="KW-1185">Reference proteome</keyword>
<organism evidence="2 3">
    <name type="scientific">Nephila pilipes</name>
    <name type="common">Giant wood spider</name>
    <name type="synonym">Nephila maculata</name>
    <dbReference type="NCBI Taxonomy" id="299642"/>
    <lineage>
        <taxon>Eukaryota</taxon>
        <taxon>Metazoa</taxon>
        <taxon>Ecdysozoa</taxon>
        <taxon>Arthropoda</taxon>
        <taxon>Chelicerata</taxon>
        <taxon>Arachnida</taxon>
        <taxon>Araneae</taxon>
        <taxon>Araneomorphae</taxon>
        <taxon>Entelegynae</taxon>
        <taxon>Araneoidea</taxon>
        <taxon>Nephilidae</taxon>
        <taxon>Nephila</taxon>
    </lineage>
</organism>
<name>A0A8X6QI28_NEPPI</name>
<comment type="caution">
    <text evidence="2">The sequence shown here is derived from an EMBL/GenBank/DDBJ whole genome shotgun (WGS) entry which is preliminary data.</text>
</comment>
<sequence length="146" mass="17171">MKSFVASLKRSTSHSRKPELMNNNCGTNYVNAQRVLKHLIASYSLDENLQDYLKRKNIRRKLNSPAALHQDGQCEDLRYYCALRYREKGKHVLLKGPGNLDSRMRAEFELIRLRTWGKDWKSAESEFKRKFYLKSLHPPLPIARYG</sequence>
<feature type="region of interest" description="Disordered" evidence="1">
    <location>
        <begin position="1"/>
        <end position="22"/>
    </location>
</feature>
<evidence type="ECO:0000313" key="3">
    <source>
        <dbReference type="Proteomes" id="UP000887013"/>
    </source>
</evidence>
<dbReference type="EMBL" id="BMAW01128598">
    <property type="protein sequence ID" value="GFU26434.1"/>
    <property type="molecule type" value="Genomic_DNA"/>
</dbReference>
<reference evidence="2" key="1">
    <citation type="submission" date="2020-08" db="EMBL/GenBank/DDBJ databases">
        <title>Multicomponent nature underlies the extraordinary mechanical properties of spider dragline silk.</title>
        <authorList>
            <person name="Kono N."/>
            <person name="Nakamura H."/>
            <person name="Mori M."/>
            <person name="Yoshida Y."/>
            <person name="Ohtoshi R."/>
            <person name="Malay A.D."/>
            <person name="Moran D.A.P."/>
            <person name="Tomita M."/>
            <person name="Numata K."/>
            <person name="Arakawa K."/>
        </authorList>
    </citation>
    <scope>NUCLEOTIDE SEQUENCE</scope>
</reference>
<dbReference type="AlphaFoldDB" id="A0A8X6QI28"/>
<protein>
    <submittedName>
        <fullName evidence="2">Uncharacterized protein</fullName>
    </submittedName>
</protein>